<evidence type="ECO:0000313" key="4">
    <source>
        <dbReference type="EMBL" id="SLJ99918.1"/>
    </source>
</evidence>
<feature type="chain" id="PRO_5013137924" evidence="2">
    <location>
        <begin position="38"/>
        <end position="528"/>
    </location>
</feature>
<protein>
    <submittedName>
        <fullName evidence="4">Alginate export</fullName>
    </submittedName>
</protein>
<dbReference type="InterPro" id="IPR053728">
    <property type="entry name" value="Alginate_Permeability_Chnl"/>
</dbReference>
<dbReference type="Proteomes" id="UP000190989">
    <property type="component" value="Unassembled WGS sequence"/>
</dbReference>
<reference evidence="5" key="1">
    <citation type="submission" date="2017-02" db="EMBL/GenBank/DDBJ databases">
        <authorList>
            <person name="Varghese N."/>
            <person name="Submissions S."/>
        </authorList>
    </citation>
    <scope>NUCLEOTIDE SEQUENCE [LARGE SCALE GENOMIC DNA]</scope>
    <source>
        <strain evidence="5">SM117</strain>
    </source>
</reference>
<dbReference type="STRING" id="428990.SAMN06295987_103197"/>
<evidence type="ECO:0000313" key="5">
    <source>
        <dbReference type="Proteomes" id="UP000190989"/>
    </source>
</evidence>
<feature type="region of interest" description="Disordered" evidence="1">
    <location>
        <begin position="45"/>
        <end position="89"/>
    </location>
</feature>
<dbReference type="AlphaFoldDB" id="A0A1U6HVY3"/>
<dbReference type="InterPro" id="IPR025388">
    <property type="entry name" value="Alginate_export_dom"/>
</dbReference>
<organism evidence="4 5">
    <name type="scientific">Novosphingobium mathurense</name>
    <dbReference type="NCBI Taxonomy" id="428990"/>
    <lineage>
        <taxon>Bacteria</taxon>
        <taxon>Pseudomonadati</taxon>
        <taxon>Pseudomonadota</taxon>
        <taxon>Alphaproteobacteria</taxon>
        <taxon>Sphingomonadales</taxon>
        <taxon>Sphingomonadaceae</taxon>
        <taxon>Novosphingobium</taxon>
    </lineage>
</organism>
<gene>
    <name evidence="4" type="ORF">SAMN06295987_103197</name>
</gene>
<dbReference type="Pfam" id="PF13372">
    <property type="entry name" value="Alginate_exp"/>
    <property type="match status" value="1"/>
</dbReference>
<proteinExistence type="predicted"/>
<dbReference type="Gene3D" id="2.40.160.100">
    <property type="match status" value="1"/>
</dbReference>
<evidence type="ECO:0000259" key="3">
    <source>
        <dbReference type="Pfam" id="PF13372"/>
    </source>
</evidence>
<sequence length="528" mass="57540">MRKARDMTKRNRIYPLRDRSLSAALLFGLTVPGCAFAATTGDDRQAPAQPIADATPSNAKAAATPSVRDPLKSPYPAPADGQGPRTGPNYTMLRGAEDWRFLANPKAKRDWASPLKYIPLDGDGGISLSLNGDQRTSVSVATRPVLKDSADRIEVLSRTTLGADLRIGPAVRVYGELTSGHIFGKNETRHVANFENDLVVQQLFAEVRAPVASGVARVTIGRQEFFDGPRFIISPRDNPNIRVSMNGARLSMDWKRFRFSAFYFEPTDPGKGFLDDGIGNGETLTGAYGSFLLTGVGNAAKGQIFFDPFYYHFEDTDRKLGVISGKDRRETYGARLWGSRGNLSFDWTAIKQDGRFAGRRVDAWAVSTNQSVGLGKGKSAPRLGFHADYASGGGNYDTAGKVGSFNFLYNATVIFSDDNFVGAINTMGIAPTISFSPTRKLQVSAEWGSYWRPDENDAAYRGNAQAYAGTQNVAGKHVANIARLKANWTLNPHVALAGMINYVDAGKVLRRAGYGDNLFVKTMLTLRF</sequence>
<feature type="domain" description="Alginate export" evidence="3">
    <location>
        <begin position="145"/>
        <end position="513"/>
    </location>
</feature>
<evidence type="ECO:0000256" key="1">
    <source>
        <dbReference type="SAM" id="MobiDB-lite"/>
    </source>
</evidence>
<feature type="signal peptide" evidence="2">
    <location>
        <begin position="1"/>
        <end position="37"/>
    </location>
</feature>
<accession>A0A1U6HVY3</accession>
<evidence type="ECO:0000256" key="2">
    <source>
        <dbReference type="SAM" id="SignalP"/>
    </source>
</evidence>
<keyword evidence="2" id="KW-0732">Signal</keyword>
<keyword evidence="5" id="KW-1185">Reference proteome</keyword>
<name>A0A1U6HVY3_9SPHN</name>
<dbReference type="EMBL" id="FVZE01000003">
    <property type="protein sequence ID" value="SLJ99918.1"/>
    <property type="molecule type" value="Genomic_DNA"/>
</dbReference>